<dbReference type="InterPro" id="IPR051083">
    <property type="entry name" value="GrpII_Intron_Splice-Mob/Def"/>
</dbReference>
<keyword evidence="3" id="KW-0695">RNA-directed DNA polymerase</keyword>
<dbReference type="GO" id="GO:0003964">
    <property type="term" value="F:RNA-directed DNA polymerase activity"/>
    <property type="evidence" value="ECO:0007669"/>
    <property type="project" value="UniProtKB-KW"/>
</dbReference>
<dbReference type="RefSeq" id="WP_377177620.1">
    <property type="nucleotide sequence ID" value="NZ_JBHUJB010000021.1"/>
</dbReference>
<dbReference type="CDD" id="cd01651">
    <property type="entry name" value="RT_G2_intron"/>
    <property type="match status" value="1"/>
</dbReference>
<dbReference type="PROSITE" id="PS50878">
    <property type="entry name" value="RT_POL"/>
    <property type="match status" value="1"/>
</dbReference>
<keyword evidence="4" id="KW-1185">Reference proteome</keyword>
<evidence type="ECO:0000313" key="3">
    <source>
        <dbReference type="EMBL" id="MFD2158296.1"/>
    </source>
</evidence>
<dbReference type="Pfam" id="PF00078">
    <property type="entry name" value="RVT_1"/>
    <property type="match status" value="1"/>
</dbReference>
<dbReference type="Pfam" id="PF08388">
    <property type="entry name" value="GIIM"/>
    <property type="match status" value="1"/>
</dbReference>
<dbReference type="PANTHER" id="PTHR34047">
    <property type="entry name" value="NUCLEAR INTRON MATURASE 1, MITOCHONDRIAL-RELATED"/>
    <property type="match status" value="1"/>
</dbReference>
<accession>A0ABW4Z9R5</accession>
<name>A0ABW4Z9R5_9BACT</name>
<keyword evidence="3" id="KW-0548">Nucleotidyltransferase</keyword>
<gene>
    <name evidence="3" type="primary">ltrA</name>
    <name evidence="3" type="ORF">ACFSW8_05245</name>
</gene>
<comment type="similarity">
    <text evidence="1">Belongs to the bacterial reverse transcriptase family.</text>
</comment>
<evidence type="ECO:0000259" key="2">
    <source>
        <dbReference type="PROSITE" id="PS50878"/>
    </source>
</evidence>
<dbReference type="EC" id="2.7.7.49" evidence="3"/>
<dbReference type="InterPro" id="IPR013597">
    <property type="entry name" value="Mat_intron_G2"/>
</dbReference>
<dbReference type="InterPro" id="IPR030931">
    <property type="entry name" value="Group_II_RT_mat"/>
</dbReference>
<organism evidence="3 4">
    <name type="scientific">Rubritalea tangerina</name>
    <dbReference type="NCBI Taxonomy" id="430798"/>
    <lineage>
        <taxon>Bacteria</taxon>
        <taxon>Pseudomonadati</taxon>
        <taxon>Verrucomicrobiota</taxon>
        <taxon>Verrucomicrobiia</taxon>
        <taxon>Verrucomicrobiales</taxon>
        <taxon>Rubritaleaceae</taxon>
        <taxon>Rubritalea</taxon>
    </lineage>
</organism>
<dbReference type="EMBL" id="JBHUJB010000021">
    <property type="protein sequence ID" value="MFD2158296.1"/>
    <property type="molecule type" value="Genomic_DNA"/>
</dbReference>
<dbReference type="SUPFAM" id="SSF56672">
    <property type="entry name" value="DNA/RNA polymerases"/>
    <property type="match status" value="1"/>
</dbReference>
<evidence type="ECO:0000256" key="1">
    <source>
        <dbReference type="ARBA" id="ARBA00034120"/>
    </source>
</evidence>
<reference evidence="4" key="1">
    <citation type="journal article" date="2019" name="Int. J. Syst. Evol. Microbiol.">
        <title>The Global Catalogue of Microorganisms (GCM) 10K type strain sequencing project: providing services to taxonomists for standard genome sequencing and annotation.</title>
        <authorList>
            <consortium name="The Broad Institute Genomics Platform"/>
            <consortium name="The Broad Institute Genome Sequencing Center for Infectious Disease"/>
            <person name="Wu L."/>
            <person name="Ma J."/>
        </authorList>
    </citation>
    <scope>NUCLEOTIDE SEQUENCE [LARGE SCALE GENOMIC DNA]</scope>
    <source>
        <strain evidence="4">CCUG 57942</strain>
    </source>
</reference>
<protein>
    <submittedName>
        <fullName evidence="3">Group II intron reverse transcriptase/maturase</fullName>
        <ecNumber evidence="3">2.7.7.49</ecNumber>
    </submittedName>
</protein>
<dbReference type="NCBIfam" id="TIGR04416">
    <property type="entry name" value="group_II_RT_mat"/>
    <property type="match status" value="1"/>
</dbReference>
<dbReference type="PANTHER" id="PTHR34047:SF8">
    <property type="entry name" value="PROTEIN YKFC"/>
    <property type="match status" value="1"/>
</dbReference>
<dbReference type="InterPro" id="IPR000477">
    <property type="entry name" value="RT_dom"/>
</dbReference>
<sequence>MKEQYNPKEARIEENDLSEEAVYLLKWDTPRQAEEADTPVISNDQWVWVEGSVWTAKMLKTLERGVKGGKWYSLIDKVWKIENLRSAFKRVKANKGAAGVDRQAIAQYEEHLESNLQWLSEKLKQGSYRTKPIRRCYLEKPGRKKELRPIGIATVRDRIVQTALRNVIEPILENEFAPRSYGFRPQRHQKLALREICIAFKRGKHWVLDADIQGYFDQIDHKILMGKVAQHISDNRVLELIELFLKAEVDENGTLHASEQGSPQGAVISPLLANLYPNELDWALARQGLTMVRYADDFVVLCDEETQAQQAKEYIEKWCTENQLRLHPDKTQIVQVSTRRGIDFLGYHLRTENKRWVSEKSRKQFRDKLRPLTARCHGQSLKKTIEKLNPILRGYFNYYKDTQGSVLEKLDQLPRRRLRTIIRCNNKRKGNGRGWDNKRYQIVYFNNLGLFNMEQARLENLES</sequence>
<feature type="domain" description="Reverse transcriptase" evidence="2">
    <location>
        <begin position="119"/>
        <end position="349"/>
    </location>
</feature>
<comment type="caution">
    <text evidence="3">The sequence shown here is derived from an EMBL/GenBank/DDBJ whole genome shotgun (WGS) entry which is preliminary data.</text>
</comment>
<keyword evidence="3" id="KW-0808">Transferase</keyword>
<dbReference type="InterPro" id="IPR043502">
    <property type="entry name" value="DNA/RNA_pol_sf"/>
</dbReference>
<evidence type="ECO:0000313" key="4">
    <source>
        <dbReference type="Proteomes" id="UP001597389"/>
    </source>
</evidence>
<proteinExistence type="inferred from homology"/>
<dbReference type="Proteomes" id="UP001597389">
    <property type="component" value="Unassembled WGS sequence"/>
</dbReference>